<evidence type="ECO:0000313" key="3">
    <source>
        <dbReference type="EMBL" id="RKT46922.1"/>
    </source>
</evidence>
<gene>
    <name evidence="3" type="ORF">BDD21_4465</name>
</gene>
<dbReference type="InterPro" id="IPR007159">
    <property type="entry name" value="SpoVT-AbrB_dom"/>
</dbReference>
<dbReference type="Gene3D" id="2.10.260.10">
    <property type="match status" value="1"/>
</dbReference>
<evidence type="ECO:0000313" key="4">
    <source>
        <dbReference type="Proteomes" id="UP000274556"/>
    </source>
</evidence>
<keyword evidence="4" id="KW-1185">Reference proteome</keyword>
<dbReference type="AlphaFoldDB" id="A0A495VC55"/>
<organism evidence="3 4">
    <name type="scientific">Thiocapsa rosea</name>
    <dbReference type="NCBI Taxonomy" id="69360"/>
    <lineage>
        <taxon>Bacteria</taxon>
        <taxon>Pseudomonadati</taxon>
        <taxon>Pseudomonadota</taxon>
        <taxon>Gammaproteobacteria</taxon>
        <taxon>Chromatiales</taxon>
        <taxon>Chromatiaceae</taxon>
        <taxon>Thiocapsa</taxon>
    </lineage>
</organism>
<keyword evidence="1" id="KW-0238">DNA-binding</keyword>
<proteinExistence type="predicted"/>
<dbReference type="RefSeq" id="WP_120800065.1">
    <property type="nucleotide sequence ID" value="NZ_RBXL01000001.1"/>
</dbReference>
<dbReference type="PROSITE" id="PS51740">
    <property type="entry name" value="SPOVT_ABRB"/>
    <property type="match status" value="1"/>
</dbReference>
<dbReference type="OrthoDB" id="9811597at2"/>
<dbReference type="NCBIfam" id="TIGR01439">
    <property type="entry name" value="lp_hng_hel_AbrB"/>
    <property type="match status" value="1"/>
</dbReference>
<dbReference type="SUPFAM" id="SSF89447">
    <property type="entry name" value="AbrB/MazE/MraZ-like"/>
    <property type="match status" value="1"/>
</dbReference>
<dbReference type="SMART" id="SM00966">
    <property type="entry name" value="SpoVT_AbrB"/>
    <property type="match status" value="1"/>
</dbReference>
<dbReference type="EMBL" id="RBXL01000001">
    <property type="protein sequence ID" value="RKT46922.1"/>
    <property type="molecule type" value="Genomic_DNA"/>
</dbReference>
<dbReference type="GO" id="GO:0003677">
    <property type="term" value="F:DNA binding"/>
    <property type="evidence" value="ECO:0007669"/>
    <property type="project" value="UniProtKB-UniRule"/>
</dbReference>
<sequence>METLTVSPKFQIVIPKTIRDDLHLTAGQKVQAIAYDDRIELIPVRPLPAMRGFLKGIETDVPRDEDRA</sequence>
<name>A0A495VC55_9GAMM</name>
<accession>A0A495VC55</accession>
<dbReference type="InterPro" id="IPR037914">
    <property type="entry name" value="SpoVT-AbrB_sf"/>
</dbReference>
<feature type="domain" description="SpoVT-AbrB" evidence="2">
    <location>
        <begin position="1"/>
        <end position="46"/>
    </location>
</feature>
<dbReference type="Pfam" id="PF04014">
    <property type="entry name" value="MazE_antitoxin"/>
    <property type="match status" value="1"/>
</dbReference>
<comment type="caution">
    <text evidence="3">The sequence shown here is derived from an EMBL/GenBank/DDBJ whole genome shotgun (WGS) entry which is preliminary data.</text>
</comment>
<dbReference type="Proteomes" id="UP000274556">
    <property type="component" value="Unassembled WGS sequence"/>
</dbReference>
<protein>
    <submittedName>
        <fullName evidence="3">AbrB family looped-hinge helix DNA binding protein</fullName>
    </submittedName>
</protein>
<evidence type="ECO:0000259" key="2">
    <source>
        <dbReference type="PROSITE" id="PS51740"/>
    </source>
</evidence>
<reference evidence="3 4" key="1">
    <citation type="submission" date="2018-10" db="EMBL/GenBank/DDBJ databases">
        <title>Genomic Encyclopedia of Archaeal and Bacterial Type Strains, Phase II (KMG-II): from individual species to whole genera.</title>
        <authorList>
            <person name="Goeker M."/>
        </authorList>
    </citation>
    <scope>NUCLEOTIDE SEQUENCE [LARGE SCALE GENOMIC DNA]</scope>
    <source>
        <strain evidence="3 4">DSM 235</strain>
    </source>
</reference>
<evidence type="ECO:0000256" key="1">
    <source>
        <dbReference type="PROSITE-ProRule" id="PRU01076"/>
    </source>
</evidence>